<dbReference type="PANTHER" id="PTHR11099:SF0">
    <property type="entry name" value="VACUOLAR PROTEIN SORTING-ASSOCIATED PROTEIN 35"/>
    <property type="match status" value="1"/>
</dbReference>
<dbReference type="SUPFAM" id="SSF47473">
    <property type="entry name" value="EF-hand"/>
    <property type="match status" value="1"/>
</dbReference>
<evidence type="ECO:0000256" key="2">
    <source>
        <dbReference type="ARBA" id="ARBA00006536"/>
    </source>
</evidence>
<name>A0A4U7KNY7_9BASI</name>
<dbReference type="GeneID" id="40727800"/>
<evidence type="ECO:0000256" key="1">
    <source>
        <dbReference type="ARBA" id="ARBA00004170"/>
    </source>
</evidence>
<evidence type="ECO:0000256" key="4">
    <source>
        <dbReference type="ARBA" id="ARBA00022927"/>
    </source>
</evidence>
<feature type="compositionally biased region" description="Basic and acidic residues" evidence="6">
    <location>
        <begin position="303"/>
        <end position="328"/>
    </location>
</feature>
<dbReference type="InterPro" id="IPR005378">
    <property type="entry name" value="Vps35"/>
</dbReference>
<dbReference type="InterPro" id="IPR011992">
    <property type="entry name" value="EF-hand-dom_pair"/>
</dbReference>
<feature type="region of interest" description="Disordered" evidence="6">
    <location>
        <begin position="948"/>
        <end position="986"/>
    </location>
</feature>
<proteinExistence type="inferred from homology"/>
<protein>
    <recommendedName>
        <fullName evidence="9">Vacuolar protein sorting-associated protein 35</fullName>
    </recommendedName>
</protein>
<evidence type="ECO:0000313" key="7">
    <source>
        <dbReference type="EMBL" id="TKY86080.1"/>
    </source>
</evidence>
<dbReference type="OrthoDB" id="10258141at2759"/>
<dbReference type="PANTHER" id="PTHR11099">
    <property type="entry name" value="VACUOLAR SORTING PROTEIN 35"/>
    <property type="match status" value="1"/>
</dbReference>
<dbReference type="InterPro" id="IPR042491">
    <property type="entry name" value="Vps35_C"/>
</dbReference>
<dbReference type="Pfam" id="PF03635">
    <property type="entry name" value="Vps35"/>
    <property type="match status" value="1"/>
</dbReference>
<evidence type="ECO:0000256" key="5">
    <source>
        <dbReference type="ARBA" id="ARBA00023136"/>
    </source>
</evidence>
<dbReference type="Proteomes" id="UP000306050">
    <property type="component" value="Chromosome SGRAM_5"/>
</dbReference>
<organism evidence="7 8">
    <name type="scientific">Sporisorium graminicola</name>
    <dbReference type="NCBI Taxonomy" id="280036"/>
    <lineage>
        <taxon>Eukaryota</taxon>
        <taxon>Fungi</taxon>
        <taxon>Dikarya</taxon>
        <taxon>Basidiomycota</taxon>
        <taxon>Ustilaginomycotina</taxon>
        <taxon>Ustilaginomycetes</taxon>
        <taxon>Ustilaginales</taxon>
        <taxon>Ustilaginaceae</taxon>
        <taxon>Sporisorium</taxon>
    </lineage>
</organism>
<keyword evidence="4" id="KW-0653">Protein transport</keyword>
<evidence type="ECO:0000256" key="3">
    <source>
        <dbReference type="ARBA" id="ARBA00022448"/>
    </source>
</evidence>
<accession>A0A4U7KNY7</accession>
<feature type="compositionally biased region" description="Polar residues" evidence="6">
    <location>
        <begin position="443"/>
        <end position="455"/>
    </location>
</feature>
<dbReference type="KEGG" id="sgra:EX895_004905"/>
<keyword evidence="3" id="KW-0813">Transport</keyword>
<dbReference type="EMBL" id="SRRM01000018">
    <property type="protein sequence ID" value="TKY86080.1"/>
    <property type="molecule type" value="Genomic_DNA"/>
</dbReference>
<feature type="compositionally biased region" description="Gly residues" evidence="6">
    <location>
        <begin position="423"/>
        <end position="433"/>
    </location>
</feature>
<evidence type="ECO:0000313" key="8">
    <source>
        <dbReference type="Proteomes" id="UP000306050"/>
    </source>
</evidence>
<comment type="subcellular location">
    <subcellularLocation>
        <location evidence="1">Membrane</location>
        <topology evidence="1">Peripheral membrane protein</topology>
    </subcellularLocation>
</comment>
<dbReference type="GO" id="GO:0042147">
    <property type="term" value="P:retrograde transport, endosome to Golgi"/>
    <property type="evidence" value="ECO:0007669"/>
    <property type="project" value="InterPro"/>
</dbReference>
<keyword evidence="8" id="KW-1185">Reference proteome</keyword>
<comment type="similarity">
    <text evidence="2">Belongs to the VPS35 family.</text>
</comment>
<feature type="compositionally biased region" description="Low complexity" evidence="6">
    <location>
        <begin position="506"/>
        <end position="519"/>
    </location>
</feature>
<feature type="compositionally biased region" description="Low complexity" evidence="6">
    <location>
        <begin position="948"/>
        <end position="972"/>
    </location>
</feature>
<dbReference type="GO" id="GO:0030906">
    <property type="term" value="C:retromer, cargo-selective complex"/>
    <property type="evidence" value="ECO:0007669"/>
    <property type="project" value="InterPro"/>
</dbReference>
<dbReference type="GO" id="GO:0005829">
    <property type="term" value="C:cytosol"/>
    <property type="evidence" value="ECO:0007669"/>
    <property type="project" value="GOC"/>
</dbReference>
<comment type="caution">
    <text evidence="7">The sequence shown here is derived from an EMBL/GenBank/DDBJ whole genome shotgun (WGS) entry which is preliminary data.</text>
</comment>
<dbReference type="Gene3D" id="1.25.40.660">
    <property type="entry name" value="Vacuolar protein sorting-associated protein 35, helical subcomplex Vps35-C"/>
    <property type="match status" value="1"/>
</dbReference>
<dbReference type="AlphaFoldDB" id="A0A4U7KNY7"/>
<dbReference type="GO" id="GO:0005770">
    <property type="term" value="C:late endosome"/>
    <property type="evidence" value="ECO:0007669"/>
    <property type="project" value="TreeGrafter"/>
</dbReference>
<keyword evidence="5" id="KW-0472">Membrane</keyword>
<evidence type="ECO:0008006" key="9">
    <source>
        <dbReference type="Google" id="ProtNLM"/>
    </source>
</evidence>
<reference evidence="7 8" key="1">
    <citation type="submission" date="2019-05" db="EMBL/GenBank/DDBJ databases">
        <title>Sporisorium graminicola CBS 10092 draft sequencing and annotation.</title>
        <authorList>
            <person name="Solano-Gonzalez S."/>
            <person name="Caddick M.X."/>
            <person name="Darby A."/>
        </authorList>
    </citation>
    <scope>NUCLEOTIDE SEQUENCE [LARGE SCALE GENOMIC DNA]</scope>
    <source>
        <strain evidence="7 8">CBS 10092</strain>
    </source>
</reference>
<feature type="region of interest" description="Disordered" evidence="6">
    <location>
        <begin position="303"/>
        <end position="524"/>
    </location>
</feature>
<sequence>MDDSAKVLSEALNVVKVQLVQMKRCLDADQVMDALKSASTMLSELRTSSLSPKNYYELYMAVFDALRHLSIYLYDAHSTGKHHLADLYELVQYCGNIVPRLYLMITVGSVYMSIPDAPIKEIMKDVMEMSRGVQHPTRGLFLRHYLSGATRDYLPVGQDMGPGGNLQDSIGFVLTNFIEMNKLWVRLQHQGHSRDREKREMERKELRILVGTNLVRLSQLEGVDLEMYQRTILPSILEQVVNCKDVIAQEYLMEVVIQVFPDDFHLRTLGPFLSACAALHPKVNIKQIVIALIDRLAAYAAREAENDSPEEIKRQEEEASRRLAEKTRQMRMTGQSAGPGSVWDEVTAQGDPKAKAADIAEPASPTAADLSTMPPPPLEHSGFGMASADRESAAAPNVATHSSEEPVFRSVPEGLDEDAWGSAAGGSGAGGVSAAGSSTWASQTDDSTEATSAQHTTDTGATSTEAGAATDEHNARAQEFPSAGFGSGGNNNTNGAHANGDAEKTAAQAQAPAPRPAAASEKPVGKFRGIPEDVRLFEVFWEQIVQLIRARPDLSIQDITALLVSLANLSLSCYPDKLEYVDQVLAFAREKVVEFEQSPDLHSPATTTNLNSLLLSPINSYLTVLTLLALPSYLSLLSVQPYTTRKSIAQAVVMSVLRNETIMSTPEDVSGVLDLCSPIIRDHKDAIMGGLPHGGMHMAGGAGGHAGYGGAYGHYAGGDPRMAQGMYGAGPRGMGRNHMMQYDLEEMAEEQGWIARMIHLFRADELETQFSLLQTARKHFVDGGERIKFTLPPLITSAIKLARRYKLRERKEPNWETKMLTLYKFIHQVISILYNKVESSDICLRLFLLAAQSADESGFEELAYEFYVQAFTIYEESISESRAQLHAIGLIISTLQTARVFGTDNYDTLITKAALHGAKLLKKPHQAAAVMMASHLWWQTEVPGHPSGLATSSSSATGNTAANSSVAGSASTGNGGNNSGAGKESKPILLKDGKRVLECLQKSLRIANSCIDERSTVEIFCSALDQYLYYFEQQVEAVAPKYINSLVELISNGLDSVMTAEADGAHGAGGGAGGAPSAAASHPAIVGGGFLELPTTPDSCLRHFRSQLQYIKTRKEAAALALANANPQAAAEGAGSTADWGAVQIGPSLTKFGLK</sequence>
<dbReference type="GO" id="GO:0006886">
    <property type="term" value="P:intracellular protein transport"/>
    <property type="evidence" value="ECO:0007669"/>
    <property type="project" value="TreeGrafter"/>
</dbReference>
<evidence type="ECO:0000256" key="6">
    <source>
        <dbReference type="SAM" id="MobiDB-lite"/>
    </source>
</evidence>
<feature type="compositionally biased region" description="Low complexity" evidence="6">
    <location>
        <begin position="490"/>
        <end position="499"/>
    </location>
</feature>
<gene>
    <name evidence="7" type="ORF">EX895_004905</name>
</gene>
<feature type="compositionally biased region" description="Low complexity" evidence="6">
    <location>
        <begin position="456"/>
        <end position="469"/>
    </location>
</feature>
<dbReference type="RefSeq" id="XP_029738065.1">
    <property type="nucleotide sequence ID" value="XM_029885499.1"/>
</dbReference>